<reference evidence="3" key="1">
    <citation type="submission" date="2016-10" db="EMBL/GenBank/DDBJ databases">
        <authorList>
            <person name="Varghese N."/>
            <person name="Submissions S."/>
        </authorList>
    </citation>
    <scope>NUCLEOTIDE SEQUENCE [LARGE SCALE GENOMIC DNA]</scope>
    <source>
        <strain evidence="3">DSM 29303</strain>
    </source>
</reference>
<name>A0A1H2R3I0_9RHOB</name>
<evidence type="ECO:0000313" key="2">
    <source>
        <dbReference type="EMBL" id="SDW13993.1"/>
    </source>
</evidence>
<sequence length="211" mass="22922">MTPSATPATPPASDIPLDDTALAEALLDALETHILPLTREGVARGNKIFGAAVLRKSDGAVVLAETNAETENPLWHGEVHLLKTLHELPEPPDPRGLIFLSTHEPCSMCLSAITWAGFDNFFDFFTHEDSRDSFAIPHDLRILKEVFTLDPGGYRRENAYWRARSVAEVIAGADPARQPALRARAQRIAEAYAELSAAYQSGKAGNAIPLA</sequence>
<dbReference type="Pfam" id="PF00383">
    <property type="entry name" value="dCMP_cyt_deam_1"/>
    <property type="match status" value="1"/>
</dbReference>
<dbReference type="RefSeq" id="WP_052176514.1">
    <property type="nucleotide sequence ID" value="NZ_FNNA01000001.1"/>
</dbReference>
<dbReference type="OrthoDB" id="7768233at2"/>
<dbReference type="EMBL" id="FNNA01000001">
    <property type="protein sequence ID" value="SDW13993.1"/>
    <property type="molecule type" value="Genomic_DNA"/>
</dbReference>
<evidence type="ECO:0000313" key="3">
    <source>
        <dbReference type="Proteomes" id="UP000182944"/>
    </source>
</evidence>
<evidence type="ECO:0000259" key="1">
    <source>
        <dbReference type="PROSITE" id="PS51747"/>
    </source>
</evidence>
<dbReference type="Proteomes" id="UP000182944">
    <property type="component" value="Unassembled WGS sequence"/>
</dbReference>
<dbReference type="InterPro" id="IPR002125">
    <property type="entry name" value="CMP_dCMP_dom"/>
</dbReference>
<dbReference type="STRING" id="1545044.SAMN05444276_101211"/>
<proteinExistence type="predicted"/>
<organism evidence="2 3">
    <name type="scientific">Paracoccus sanguinis</name>
    <dbReference type="NCBI Taxonomy" id="1545044"/>
    <lineage>
        <taxon>Bacteria</taxon>
        <taxon>Pseudomonadati</taxon>
        <taxon>Pseudomonadota</taxon>
        <taxon>Alphaproteobacteria</taxon>
        <taxon>Rhodobacterales</taxon>
        <taxon>Paracoccaceae</taxon>
        <taxon>Paracoccus</taxon>
    </lineage>
</organism>
<feature type="domain" description="CMP/dCMP-type deaminase" evidence="1">
    <location>
        <begin position="32"/>
        <end position="147"/>
    </location>
</feature>
<keyword evidence="3" id="KW-1185">Reference proteome</keyword>
<dbReference type="AlphaFoldDB" id="A0A1H2R3I0"/>
<protein>
    <submittedName>
        <fullName evidence="2">tRNA(Arg) A34 adenosine deaminase TadA</fullName>
    </submittedName>
</protein>
<dbReference type="Gene3D" id="3.40.140.10">
    <property type="entry name" value="Cytidine Deaminase, domain 2"/>
    <property type="match status" value="1"/>
</dbReference>
<dbReference type="PROSITE" id="PS51747">
    <property type="entry name" value="CYT_DCMP_DEAMINASES_2"/>
    <property type="match status" value="1"/>
</dbReference>
<dbReference type="SUPFAM" id="SSF53927">
    <property type="entry name" value="Cytidine deaminase-like"/>
    <property type="match status" value="1"/>
</dbReference>
<accession>A0A1H2R3I0</accession>
<dbReference type="CDD" id="cd01285">
    <property type="entry name" value="nucleoside_deaminase"/>
    <property type="match status" value="1"/>
</dbReference>
<dbReference type="InterPro" id="IPR016193">
    <property type="entry name" value="Cytidine_deaminase-like"/>
</dbReference>
<gene>
    <name evidence="2" type="ORF">SAMN05444276_101211</name>
</gene>
<dbReference type="GO" id="GO:0003824">
    <property type="term" value="F:catalytic activity"/>
    <property type="evidence" value="ECO:0007669"/>
    <property type="project" value="InterPro"/>
</dbReference>